<name>A0A378KNA9_9GAMM</name>
<protein>
    <submittedName>
        <fullName evidence="1">Uncharacterized protein</fullName>
    </submittedName>
</protein>
<gene>
    <name evidence="1" type="ORF">NCTC11978_03267</name>
</gene>
<dbReference type="Proteomes" id="UP000254033">
    <property type="component" value="Unassembled WGS sequence"/>
</dbReference>
<accession>A0A378KNA9</accession>
<evidence type="ECO:0000313" key="1">
    <source>
        <dbReference type="EMBL" id="STX88250.1"/>
    </source>
</evidence>
<sequence length="43" mass="4970">MNALGVTKGNTRISISTFTPQKRKRFRVQIRAHYREHNTAING</sequence>
<evidence type="ECO:0000313" key="2">
    <source>
        <dbReference type="Proteomes" id="UP000254033"/>
    </source>
</evidence>
<dbReference type="AlphaFoldDB" id="A0A378KNA9"/>
<proteinExistence type="predicted"/>
<organism evidence="1 2">
    <name type="scientific">Legionella feeleii</name>
    <dbReference type="NCBI Taxonomy" id="453"/>
    <lineage>
        <taxon>Bacteria</taxon>
        <taxon>Pseudomonadati</taxon>
        <taxon>Pseudomonadota</taxon>
        <taxon>Gammaproteobacteria</taxon>
        <taxon>Legionellales</taxon>
        <taxon>Legionellaceae</taxon>
        <taxon>Legionella</taxon>
    </lineage>
</organism>
<dbReference type="EMBL" id="UGNY01000002">
    <property type="protein sequence ID" value="STX88250.1"/>
    <property type="molecule type" value="Genomic_DNA"/>
</dbReference>
<reference evidence="1 2" key="1">
    <citation type="submission" date="2018-06" db="EMBL/GenBank/DDBJ databases">
        <authorList>
            <consortium name="Pathogen Informatics"/>
            <person name="Doyle S."/>
        </authorList>
    </citation>
    <scope>NUCLEOTIDE SEQUENCE [LARGE SCALE GENOMIC DNA]</scope>
    <source>
        <strain evidence="1 2">NCTC11978</strain>
    </source>
</reference>